<evidence type="ECO:0000256" key="3">
    <source>
        <dbReference type="SAM" id="MobiDB-lite"/>
    </source>
</evidence>
<dbReference type="PANTHER" id="PTHR30121:SF6">
    <property type="entry name" value="SLR6007 PROTEIN"/>
    <property type="match status" value="1"/>
</dbReference>
<keyword evidence="6" id="KW-0067">ATP-binding</keyword>
<dbReference type="NCBIfam" id="NF045971">
    <property type="entry name" value="conju_CD1110"/>
    <property type="match status" value="1"/>
</dbReference>
<keyword evidence="2" id="KW-0175">Coiled coil</keyword>
<dbReference type="Gene3D" id="1.10.8.730">
    <property type="match status" value="1"/>
</dbReference>
<dbReference type="InterPro" id="IPR043964">
    <property type="entry name" value="P-loop_TraG"/>
</dbReference>
<dbReference type="PANTHER" id="PTHR30121">
    <property type="entry name" value="UNCHARACTERIZED PROTEIN YJGR-RELATED"/>
    <property type="match status" value="1"/>
</dbReference>
<feature type="compositionally biased region" description="Basic residues" evidence="3">
    <location>
        <begin position="43"/>
        <end position="56"/>
    </location>
</feature>
<feature type="domain" description="TraG P-loop" evidence="5">
    <location>
        <begin position="507"/>
        <end position="810"/>
    </location>
</feature>
<dbReference type="Proteomes" id="UP000748991">
    <property type="component" value="Unassembled WGS sequence"/>
</dbReference>
<protein>
    <submittedName>
        <fullName evidence="6">ATP-binding protein</fullName>
    </submittedName>
</protein>
<dbReference type="Pfam" id="PF03135">
    <property type="entry name" value="CagE_TrbE_VirB"/>
    <property type="match status" value="1"/>
</dbReference>
<dbReference type="SUPFAM" id="SSF52540">
    <property type="entry name" value="P-loop containing nucleoside triphosphate hydrolases"/>
    <property type="match status" value="1"/>
</dbReference>
<evidence type="ECO:0000259" key="4">
    <source>
        <dbReference type="Pfam" id="PF03135"/>
    </source>
</evidence>
<feature type="compositionally biased region" description="Basic and acidic residues" evidence="3">
    <location>
        <begin position="1"/>
        <end position="42"/>
    </location>
</feature>
<evidence type="ECO:0000256" key="2">
    <source>
        <dbReference type="SAM" id="Coils"/>
    </source>
</evidence>
<dbReference type="InterPro" id="IPR027417">
    <property type="entry name" value="P-loop_NTPase"/>
</dbReference>
<evidence type="ECO:0000256" key="1">
    <source>
        <dbReference type="ARBA" id="ARBA00006512"/>
    </source>
</evidence>
<dbReference type="InterPro" id="IPR018145">
    <property type="entry name" value="CagE_TrbE_VirB_cntrl_dom"/>
</dbReference>
<sequence length="859" mass="98903">MAIFKKKEKENIENKPKETKTPSDLVEKAKDEKIDKKDEKEQKKKKKKKKKNKRVISKQEKYIEYQKESEKKLKGKKNDFNRARYADEILNYDRIFPDGVCEVREGLLYSKTIEFKDMNYQLISEEDQKQIFLKYCELINLFDSNVAFSITIKNKLTDFKELESQTKIPMRQDKLDLFREEYNDIINAKIKEGHNIISKRLYLTFSVKAADYDEAKMHLNRIQDEIMKAFDGVYNKRNKSVNTVKVLNGSERIELLDSIINPEYHGRDYSYENLMKQNMNSKELIATSFTFDDKSTYKAGNRYGRVLYAKNYPKSIKDSIISEITELPIPLTITFHLQGIPQEEALKNLDMNITLMNTQKLNELQKLLPMGGGEEMISMKLQYNLQDAQDLREELNARNQRMFLATLLIETSGRTEEELADNVFQISSIGRRNSFEFTALDYEQKAGFGSVLPLGFNLLNNSRTLTTTATGIFIPFKAEELFEQTGFYYGLNAITKNLIYLDRRKRVNGNGFILGTPGSGKSFGAKREIVNVILNTDDDVIVIDPEAEYGALTSALGGEVVKLSLGSTTHINPLDINFNQDSEDGDPISNKSDYMLSFMELIAGEGYALDGSSKSILDRSIKKVYEPIIAGETEAMPTLKDLYNVLRNQGDYAYELATILEMYAIGSLDIFSHRSNININNRFTIFDIRDLGESLKPLGLLVTLNHVWNKVVENRKRNKRTWIYIDEIYLLFASRYSSNFLYTLYKRARKYYGIITGITQNVEDMLRDENVRSMLNNAESYVLLFNQASTDRQIVAEALNISENELTYIKNSGKGRGLLITEGEVIPFVDQFPKNTKLYEMMTTDPNEIKKIKEGKKIV</sequence>
<gene>
    <name evidence="6" type="ORF">KH327_07895</name>
</gene>
<accession>A0A943XVS6</accession>
<dbReference type="RefSeq" id="WP_278638457.1">
    <property type="nucleotide sequence ID" value="NZ_JAGZZP010000019.1"/>
</dbReference>
<organism evidence="6 7">
    <name type="scientific">Peptoniphilus harei</name>
    <dbReference type="NCBI Taxonomy" id="54005"/>
    <lineage>
        <taxon>Bacteria</taxon>
        <taxon>Bacillati</taxon>
        <taxon>Bacillota</taxon>
        <taxon>Tissierellia</taxon>
        <taxon>Tissierellales</taxon>
        <taxon>Peptoniphilaceae</taxon>
        <taxon>Peptoniphilus</taxon>
    </lineage>
</organism>
<keyword evidence="6" id="KW-0547">Nucleotide-binding</keyword>
<dbReference type="InterPro" id="IPR051162">
    <property type="entry name" value="T4SS_component"/>
</dbReference>
<proteinExistence type="inferred from homology"/>
<name>A0A943XVS6_9FIRM</name>
<feature type="coiled-coil region" evidence="2">
    <location>
        <begin position="378"/>
        <end position="405"/>
    </location>
</feature>
<reference evidence="6" key="1">
    <citation type="submission" date="2021-02" db="EMBL/GenBank/DDBJ databases">
        <title>Infant gut strain persistence is associated with maternal origin, phylogeny, and functional potential including surface adhesion and iron acquisition.</title>
        <authorList>
            <person name="Lou Y.C."/>
        </authorList>
    </citation>
    <scope>NUCLEOTIDE SEQUENCE</scope>
    <source>
        <strain evidence="6">L3_060_052G1_dasL3_060_052G1_concoct_1</strain>
    </source>
</reference>
<dbReference type="Pfam" id="PF19044">
    <property type="entry name" value="P-loop_TraG"/>
    <property type="match status" value="1"/>
</dbReference>
<feature type="region of interest" description="Disordered" evidence="3">
    <location>
        <begin position="1"/>
        <end position="58"/>
    </location>
</feature>
<dbReference type="Gene3D" id="3.40.50.300">
    <property type="entry name" value="P-loop containing nucleotide triphosphate hydrolases"/>
    <property type="match status" value="1"/>
</dbReference>
<dbReference type="AlphaFoldDB" id="A0A943XVS6"/>
<dbReference type="EMBL" id="JAGZZP010000019">
    <property type="protein sequence ID" value="MBS6535740.1"/>
    <property type="molecule type" value="Genomic_DNA"/>
</dbReference>
<comment type="caution">
    <text evidence="6">The sequence shown here is derived from an EMBL/GenBank/DDBJ whole genome shotgun (WGS) entry which is preliminary data.</text>
</comment>
<dbReference type="GO" id="GO:0005524">
    <property type="term" value="F:ATP binding"/>
    <property type="evidence" value="ECO:0007669"/>
    <property type="project" value="UniProtKB-KW"/>
</dbReference>
<comment type="similarity">
    <text evidence="1">Belongs to the TrbE/VirB4 family.</text>
</comment>
<feature type="domain" description="CagE TrbE VirB component of type IV transporter system central" evidence="4">
    <location>
        <begin position="245"/>
        <end position="352"/>
    </location>
</feature>
<evidence type="ECO:0000313" key="7">
    <source>
        <dbReference type="Proteomes" id="UP000748991"/>
    </source>
</evidence>
<evidence type="ECO:0000313" key="6">
    <source>
        <dbReference type="EMBL" id="MBS6535740.1"/>
    </source>
</evidence>
<evidence type="ECO:0000259" key="5">
    <source>
        <dbReference type="Pfam" id="PF19044"/>
    </source>
</evidence>